<dbReference type="InterPro" id="IPR001878">
    <property type="entry name" value="Znf_CCHC"/>
</dbReference>
<evidence type="ECO:0000259" key="2">
    <source>
        <dbReference type="PROSITE" id="PS50158"/>
    </source>
</evidence>
<evidence type="ECO:0000313" key="4">
    <source>
        <dbReference type="Proteomes" id="UP000053825"/>
    </source>
</evidence>
<keyword evidence="1" id="KW-0863">Zinc-finger</keyword>
<dbReference type="Pfam" id="PF00098">
    <property type="entry name" value="zf-CCHC"/>
    <property type="match status" value="1"/>
</dbReference>
<dbReference type="Gene3D" id="4.10.60.10">
    <property type="entry name" value="Zinc finger, CCHC-type"/>
    <property type="match status" value="1"/>
</dbReference>
<sequence length="355" mass="40370">MGTKNACLTLEEQVAEEILRKGCMRIGWTICKASRYEARYKCFNCGQIGHTRVQCRSKVKLCYACGNSGHDASNCREKQKRPVEVIEEGRRENMEILITNEIRRMEKQLGIEAGGGSETIEDRNKKTRTIATQTEEASEQRTWAERVGRKELGTGLQVLRMEGKRNTERKEVNTKKGAAVLIKMGKSYEETIGVLKSKVGSPKGIKIDRVRKTRTGAVLFEMGSAEEAAKWEKEVKKKVEKEITIIQLRERDGIKIRGIDGTMEKEEIRKAIANEIGVDRENEGDIEIARLITEPWSDKTALVKLPKRAADELCDRGKIRIGWTFCRITRMSRILIRCWKCGRYGHGSFSLSLNN</sequence>
<dbReference type="InterPro" id="IPR036875">
    <property type="entry name" value="Znf_CCHC_sf"/>
</dbReference>
<dbReference type="SMART" id="SM00343">
    <property type="entry name" value="ZnF_C2HC"/>
    <property type="match status" value="3"/>
</dbReference>
<dbReference type="SUPFAM" id="SSF57756">
    <property type="entry name" value="Retrovirus zinc finger-like domains"/>
    <property type="match status" value="1"/>
</dbReference>
<keyword evidence="1" id="KW-0862">Zinc</keyword>
<dbReference type="Proteomes" id="UP000053825">
    <property type="component" value="Unassembled WGS sequence"/>
</dbReference>
<keyword evidence="4" id="KW-1185">Reference proteome</keyword>
<evidence type="ECO:0000256" key="1">
    <source>
        <dbReference type="PROSITE-ProRule" id="PRU00047"/>
    </source>
</evidence>
<reference evidence="3 4" key="1">
    <citation type="submission" date="2015-07" db="EMBL/GenBank/DDBJ databases">
        <title>The genome of Habropoda laboriosa.</title>
        <authorList>
            <person name="Pan H."/>
            <person name="Kapheim K."/>
        </authorList>
    </citation>
    <scope>NUCLEOTIDE SEQUENCE [LARGE SCALE GENOMIC DNA]</scope>
    <source>
        <strain evidence="3">0110345459</strain>
    </source>
</reference>
<dbReference type="GO" id="GO:0003676">
    <property type="term" value="F:nucleic acid binding"/>
    <property type="evidence" value="ECO:0007669"/>
    <property type="project" value="InterPro"/>
</dbReference>
<name>A0A0L7QWS5_9HYME</name>
<proteinExistence type="predicted"/>
<dbReference type="AlphaFoldDB" id="A0A0L7QWS5"/>
<dbReference type="GO" id="GO:0008270">
    <property type="term" value="F:zinc ion binding"/>
    <property type="evidence" value="ECO:0007669"/>
    <property type="project" value="UniProtKB-KW"/>
</dbReference>
<dbReference type="EMBL" id="KQ414707">
    <property type="protein sequence ID" value="KOC63050.1"/>
    <property type="molecule type" value="Genomic_DNA"/>
</dbReference>
<evidence type="ECO:0000313" key="3">
    <source>
        <dbReference type="EMBL" id="KOC63050.1"/>
    </source>
</evidence>
<feature type="domain" description="CCHC-type" evidence="2">
    <location>
        <begin position="41"/>
        <end position="57"/>
    </location>
</feature>
<keyword evidence="1" id="KW-0479">Metal-binding</keyword>
<protein>
    <recommendedName>
        <fullName evidence="2">CCHC-type domain-containing protein</fullName>
    </recommendedName>
</protein>
<dbReference type="PROSITE" id="PS50158">
    <property type="entry name" value="ZF_CCHC"/>
    <property type="match status" value="2"/>
</dbReference>
<organism evidence="3 4">
    <name type="scientific">Habropoda laboriosa</name>
    <dbReference type="NCBI Taxonomy" id="597456"/>
    <lineage>
        <taxon>Eukaryota</taxon>
        <taxon>Metazoa</taxon>
        <taxon>Ecdysozoa</taxon>
        <taxon>Arthropoda</taxon>
        <taxon>Hexapoda</taxon>
        <taxon>Insecta</taxon>
        <taxon>Pterygota</taxon>
        <taxon>Neoptera</taxon>
        <taxon>Endopterygota</taxon>
        <taxon>Hymenoptera</taxon>
        <taxon>Apocrita</taxon>
        <taxon>Aculeata</taxon>
        <taxon>Apoidea</taxon>
        <taxon>Anthophila</taxon>
        <taxon>Apidae</taxon>
        <taxon>Habropoda</taxon>
    </lineage>
</organism>
<gene>
    <name evidence="3" type="ORF">WH47_04904</name>
</gene>
<accession>A0A0L7QWS5</accession>
<feature type="domain" description="CCHC-type" evidence="2">
    <location>
        <begin position="62"/>
        <end position="77"/>
    </location>
</feature>